<dbReference type="EMBL" id="JNHN01000184">
    <property type="protein sequence ID" value="KDS48140.1"/>
    <property type="molecule type" value="Genomic_DNA"/>
</dbReference>
<accession>A0A078RX93</accession>
<dbReference type="PATRIC" id="fig|1339349.3.peg.4122"/>
<dbReference type="Proteomes" id="UP000028013">
    <property type="component" value="Unassembled WGS sequence"/>
</dbReference>
<keyword evidence="1" id="KW-0732">Signal</keyword>
<evidence type="ECO:0000256" key="1">
    <source>
        <dbReference type="SAM" id="SignalP"/>
    </source>
</evidence>
<sequence length="727" mass="83389">MKTTRSFLLLLMLLATSGLNAQKEEDKYAALVSEVRNEVWSLNLPDFKNMTVPEKYRNEPAVILAAHSRLEVTRKTKLDWWGMGLTKQQITCRSIYRQMVYINSQSALEEMSQFSFLSQEKERYTRNEQQRILGVRIIKPDGTIQETAPQEYMETDEGGHPRSHNIQEKWNKLAVPGLEIGDIIDLFFVRYTILNNQNPEPFGFYFMDSYPLLAYSVHCEIDPKLSTFYRCLNGARNFDHSTDTEGNHILDLHTGDSGRVIPDFWYNSARQTPMILMYIYNSKTPYAWMPPSARKPGLYANPNPKLMTDDTRASMKAPGTNWSGLRSGRKGEISKALKARQAEGWSDKKLMDYLYQYCYYRYMENGADYTPASFILLMHELLEKAGIPHRTGITTKDTREPLDQLINYSNTTWFIYLESNGKCYTPPACYAVPGEVPASLQGEEAILEDNTCLTLPSTTPQDNRDMATINASISGTTLHISRREEMSGALKEHFQPYLIMDEDLYNSVRRQLGITATIYDETKEKFHADLRESYRREREQEKERYRNEIIGYHGSEEGLETLLGYQLFSIGNRADSAALAYQVDYVLDGYVKKAGTNFVLSVGRLIGSQPELKGEQRLRKEDIYWEMPRCYQWDITVNLPEGYRISPEGLERLNVKVENDCGAFIVQATTEDGTLRIKAEKRINHKTEPVANWEKLLEITDAANSYEALSIVFQATINPPTSPTTGY</sequence>
<organism evidence="2 3">
    <name type="scientific">Bacteroides uniformis str. 3978 T3 ii</name>
    <dbReference type="NCBI Taxonomy" id="1339349"/>
    <lineage>
        <taxon>Bacteria</taxon>
        <taxon>Pseudomonadati</taxon>
        <taxon>Bacteroidota</taxon>
        <taxon>Bacteroidia</taxon>
        <taxon>Bacteroidales</taxon>
        <taxon>Bacteroidaceae</taxon>
        <taxon>Bacteroides</taxon>
    </lineage>
</organism>
<dbReference type="Gene3D" id="2.60.40.3140">
    <property type="match status" value="1"/>
</dbReference>
<protein>
    <recommendedName>
        <fullName evidence="4">DUF3857 domain-containing protein</fullName>
    </recommendedName>
</protein>
<gene>
    <name evidence="2" type="ORF">M094_3073</name>
</gene>
<feature type="signal peptide" evidence="1">
    <location>
        <begin position="1"/>
        <end position="21"/>
    </location>
</feature>
<evidence type="ECO:0000313" key="2">
    <source>
        <dbReference type="EMBL" id="KDS48140.1"/>
    </source>
</evidence>
<comment type="caution">
    <text evidence="2">The sequence shown here is derived from an EMBL/GenBank/DDBJ whole genome shotgun (WGS) entry which is preliminary data.</text>
</comment>
<evidence type="ECO:0000313" key="3">
    <source>
        <dbReference type="Proteomes" id="UP000028013"/>
    </source>
</evidence>
<dbReference type="RefSeq" id="WP_009037520.1">
    <property type="nucleotide sequence ID" value="NZ_JNHN01000184.1"/>
</dbReference>
<proteinExistence type="predicted"/>
<reference evidence="2 3" key="1">
    <citation type="submission" date="2014-04" db="EMBL/GenBank/DDBJ databases">
        <authorList>
            <person name="Sears C."/>
            <person name="Carroll K."/>
            <person name="Sack B.R."/>
            <person name="Qadri F."/>
            <person name="Myers L.L."/>
            <person name="Chung G.-T."/>
            <person name="Escheverria P."/>
            <person name="Fraser C.M."/>
            <person name="Sadzewicz L."/>
            <person name="Shefchek K.A."/>
            <person name="Tallon L."/>
            <person name="Das S.P."/>
            <person name="Daugherty S."/>
            <person name="Mongodin E.F."/>
        </authorList>
    </citation>
    <scope>NUCLEOTIDE SEQUENCE [LARGE SCALE GENOMIC DNA]</scope>
    <source>
        <strain evidence="2 3">3978 T3 ii</strain>
    </source>
</reference>
<name>A0A078RX93_BACUN</name>
<evidence type="ECO:0008006" key="4">
    <source>
        <dbReference type="Google" id="ProtNLM"/>
    </source>
</evidence>
<feature type="chain" id="PRO_5001744917" description="DUF3857 domain-containing protein" evidence="1">
    <location>
        <begin position="22"/>
        <end position="727"/>
    </location>
</feature>
<dbReference type="Gene3D" id="2.60.120.1130">
    <property type="match status" value="1"/>
</dbReference>
<dbReference type="AlphaFoldDB" id="A0A078RX93"/>